<dbReference type="RefSeq" id="WP_378091317.1">
    <property type="nucleotide sequence ID" value="NZ_JBHSEP010000001.1"/>
</dbReference>
<feature type="transmembrane region" description="Helical" evidence="7">
    <location>
        <begin position="113"/>
        <end position="131"/>
    </location>
</feature>
<feature type="transmembrane region" description="Helical" evidence="7">
    <location>
        <begin position="262"/>
        <end position="279"/>
    </location>
</feature>
<name>A0ABV9F4H6_9BACL</name>
<evidence type="ECO:0000259" key="8">
    <source>
        <dbReference type="PROSITE" id="PS50928"/>
    </source>
</evidence>
<reference evidence="10" key="1">
    <citation type="journal article" date="2019" name="Int. J. Syst. Evol. Microbiol.">
        <title>The Global Catalogue of Microorganisms (GCM) 10K type strain sequencing project: providing services to taxonomists for standard genome sequencing and annotation.</title>
        <authorList>
            <consortium name="The Broad Institute Genomics Platform"/>
            <consortium name="The Broad Institute Genome Sequencing Center for Infectious Disease"/>
            <person name="Wu L."/>
            <person name="Ma J."/>
        </authorList>
    </citation>
    <scope>NUCLEOTIDE SEQUENCE [LARGE SCALE GENOMIC DNA]</scope>
    <source>
        <strain evidence="10">CCUG 49571</strain>
    </source>
</reference>
<keyword evidence="5 7" id="KW-1133">Transmembrane helix</keyword>
<dbReference type="InterPro" id="IPR000515">
    <property type="entry name" value="MetI-like"/>
</dbReference>
<sequence length="294" mass="32910">MVERLSFSRRLFLIVNYTALIATALVCILPLAHVLALSFSSNAAATSGYVKLWPVEFTLKSYEFVLSRPAFMKSLLVTLERVAIGLPLNLLLTILIAYPLSKESSRFKLRTAYVWYFVFTMLFSGGLIPTYMTVNKAGLLDSIWALVLPGAVPVFNVVLLLNFFRGLPKELEEAAFIDGAGHFRTLWKIYFPLSLPAIATIALFTTVGHWNSWFDGLIYMNSPDHYPLQSYLQTVIASRDMTLASSTDLELLAEVSDRTVKAAQIFMGALPILLVYPFLQRYFVKGIVLGSVKE</sequence>
<dbReference type="PANTHER" id="PTHR43744:SF9">
    <property type="entry name" value="POLYGALACTURONAN_RHAMNOGALACTURONAN TRANSPORT SYSTEM PERMEASE PROTEIN YTCP"/>
    <property type="match status" value="1"/>
</dbReference>
<comment type="subcellular location">
    <subcellularLocation>
        <location evidence="1 7">Cell membrane</location>
        <topology evidence="1 7">Multi-pass membrane protein</topology>
    </subcellularLocation>
</comment>
<proteinExistence type="inferred from homology"/>
<evidence type="ECO:0000256" key="3">
    <source>
        <dbReference type="ARBA" id="ARBA00022475"/>
    </source>
</evidence>
<comment type="caution">
    <text evidence="9">The sequence shown here is derived from an EMBL/GenBank/DDBJ whole genome shotgun (WGS) entry which is preliminary data.</text>
</comment>
<feature type="domain" description="ABC transmembrane type-1" evidence="8">
    <location>
        <begin position="71"/>
        <end position="260"/>
    </location>
</feature>
<dbReference type="CDD" id="cd06261">
    <property type="entry name" value="TM_PBP2"/>
    <property type="match status" value="1"/>
</dbReference>
<feature type="transmembrane region" description="Helical" evidence="7">
    <location>
        <begin position="12"/>
        <end position="32"/>
    </location>
</feature>
<dbReference type="EMBL" id="JBHSEP010000001">
    <property type="protein sequence ID" value="MFC4596808.1"/>
    <property type="molecule type" value="Genomic_DNA"/>
</dbReference>
<dbReference type="Gene3D" id="1.10.3720.10">
    <property type="entry name" value="MetI-like"/>
    <property type="match status" value="1"/>
</dbReference>
<keyword evidence="10" id="KW-1185">Reference proteome</keyword>
<dbReference type="PROSITE" id="PS50928">
    <property type="entry name" value="ABC_TM1"/>
    <property type="match status" value="1"/>
</dbReference>
<protein>
    <submittedName>
        <fullName evidence="9">Carbohydrate ABC transporter permease</fullName>
    </submittedName>
</protein>
<evidence type="ECO:0000256" key="2">
    <source>
        <dbReference type="ARBA" id="ARBA00022448"/>
    </source>
</evidence>
<evidence type="ECO:0000256" key="1">
    <source>
        <dbReference type="ARBA" id="ARBA00004651"/>
    </source>
</evidence>
<dbReference type="PANTHER" id="PTHR43744">
    <property type="entry name" value="ABC TRANSPORTER PERMEASE PROTEIN MG189-RELATED-RELATED"/>
    <property type="match status" value="1"/>
</dbReference>
<dbReference type="SUPFAM" id="SSF161098">
    <property type="entry name" value="MetI-like"/>
    <property type="match status" value="1"/>
</dbReference>
<gene>
    <name evidence="9" type="ORF">ACFO3S_01035</name>
</gene>
<evidence type="ECO:0000256" key="6">
    <source>
        <dbReference type="ARBA" id="ARBA00023136"/>
    </source>
</evidence>
<accession>A0ABV9F4H6</accession>
<organism evidence="9 10">
    <name type="scientific">Cohnella hongkongensis</name>
    <dbReference type="NCBI Taxonomy" id="178337"/>
    <lineage>
        <taxon>Bacteria</taxon>
        <taxon>Bacillati</taxon>
        <taxon>Bacillota</taxon>
        <taxon>Bacilli</taxon>
        <taxon>Bacillales</taxon>
        <taxon>Paenibacillaceae</taxon>
        <taxon>Cohnella</taxon>
    </lineage>
</organism>
<dbReference type="Proteomes" id="UP001596028">
    <property type="component" value="Unassembled WGS sequence"/>
</dbReference>
<feature type="transmembrane region" description="Helical" evidence="7">
    <location>
        <begin position="189"/>
        <end position="210"/>
    </location>
</feature>
<comment type="similarity">
    <text evidence="7">Belongs to the binding-protein-dependent transport system permease family.</text>
</comment>
<keyword evidence="6 7" id="KW-0472">Membrane</keyword>
<evidence type="ECO:0000256" key="5">
    <source>
        <dbReference type="ARBA" id="ARBA00022989"/>
    </source>
</evidence>
<evidence type="ECO:0000256" key="7">
    <source>
        <dbReference type="RuleBase" id="RU363032"/>
    </source>
</evidence>
<feature type="transmembrane region" description="Helical" evidence="7">
    <location>
        <begin position="82"/>
        <end position="101"/>
    </location>
</feature>
<keyword evidence="3" id="KW-1003">Cell membrane</keyword>
<dbReference type="Pfam" id="PF00528">
    <property type="entry name" value="BPD_transp_1"/>
    <property type="match status" value="1"/>
</dbReference>
<evidence type="ECO:0000256" key="4">
    <source>
        <dbReference type="ARBA" id="ARBA00022692"/>
    </source>
</evidence>
<keyword evidence="4 7" id="KW-0812">Transmembrane</keyword>
<evidence type="ECO:0000313" key="9">
    <source>
        <dbReference type="EMBL" id="MFC4596808.1"/>
    </source>
</evidence>
<keyword evidence="2 7" id="KW-0813">Transport</keyword>
<dbReference type="InterPro" id="IPR035906">
    <property type="entry name" value="MetI-like_sf"/>
</dbReference>
<feature type="transmembrane region" description="Helical" evidence="7">
    <location>
        <begin position="143"/>
        <end position="164"/>
    </location>
</feature>
<evidence type="ECO:0000313" key="10">
    <source>
        <dbReference type="Proteomes" id="UP001596028"/>
    </source>
</evidence>